<dbReference type="PIRSF" id="PIRSF031501">
    <property type="entry name" value="QueT"/>
    <property type="match status" value="1"/>
</dbReference>
<keyword evidence="1" id="KW-1133">Transmembrane helix</keyword>
<dbReference type="PANTHER" id="PTHR40044:SF1">
    <property type="entry name" value="INTEGRAL MEMBRANE PROTEIN"/>
    <property type="match status" value="1"/>
</dbReference>
<protein>
    <submittedName>
        <fullName evidence="2">QueT transporter family protein</fullName>
    </submittedName>
</protein>
<keyword evidence="1" id="KW-0472">Membrane</keyword>
<dbReference type="RefSeq" id="WP_186887351.1">
    <property type="nucleotide sequence ID" value="NZ_JACONZ010000002.1"/>
</dbReference>
<dbReference type="InterPro" id="IPR010387">
    <property type="entry name" value="QueT"/>
</dbReference>
<keyword evidence="1" id="KW-0812">Transmembrane</keyword>
<feature type="transmembrane region" description="Helical" evidence="1">
    <location>
        <begin position="129"/>
        <end position="155"/>
    </location>
</feature>
<dbReference type="Proteomes" id="UP000659630">
    <property type="component" value="Unassembled WGS sequence"/>
</dbReference>
<evidence type="ECO:0000313" key="2">
    <source>
        <dbReference type="EMBL" id="MBC5580975.1"/>
    </source>
</evidence>
<dbReference type="PANTHER" id="PTHR40044">
    <property type="entry name" value="INTEGRAL MEMBRANE PROTEIN-RELATED"/>
    <property type="match status" value="1"/>
</dbReference>
<gene>
    <name evidence="2" type="ORF">H8S23_05610</name>
</gene>
<evidence type="ECO:0000313" key="3">
    <source>
        <dbReference type="Proteomes" id="UP000659630"/>
    </source>
</evidence>
<proteinExistence type="predicted"/>
<comment type="caution">
    <text evidence="2">The sequence shown here is derived from an EMBL/GenBank/DDBJ whole genome shotgun (WGS) entry which is preliminary data.</text>
</comment>
<accession>A0A923I623</accession>
<reference evidence="2" key="1">
    <citation type="submission" date="2020-08" db="EMBL/GenBank/DDBJ databases">
        <title>Genome public.</title>
        <authorList>
            <person name="Liu C."/>
            <person name="Sun Q."/>
        </authorList>
    </citation>
    <scope>NUCLEOTIDE SEQUENCE</scope>
    <source>
        <strain evidence="2">BX8</strain>
    </source>
</reference>
<dbReference type="AlphaFoldDB" id="A0A923I623"/>
<name>A0A923I623_9FIRM</name>
<keyword evidence="3" id="KW-1185">Reference proteome</keyword>
<dbReference type="Pfam" id="PF06177">
    <property type="entry name" value="QueT"/>
    <property type="match status" value="1"/>
</dbReference>
<organism evidence="2 3">
    <name type="scientific">Anaerofilum hominis</name>
    <dbReference type="NCBI Taxonomy" id="2763016"/>
    <lineage>
        <taxon>Bacteria</taxon>
        <taxon>Bacillati</taxon>
        <taxon>Bacillota</taxon>
        <taxon>Clostridia</taxon>
        <taxon>Eubacteriales</taxon>
        <taxon>Oscillospiraceae</taxon>
        <taxon>Anaerofilum</taxon>
    </lineage>
</organism>
<evidence type="ECO:0000256" key="1">
    <source>
        <dbReference type="SAM" id="Phobius"/>
    </source>
</evidence>
<feature type="transmembrane region" description="Helical" evidence="1">
    <location>
        <begin position="103"/>
        <end position="123"/>
    </location>
</feature>
<feature type="transmembrane region" description="Helical" evidence="1">
    <location>
        <begin position="73"/>
        <end position="91"/>
    </location>
</feature>
<dbReference type="EMBL" id="JACONZ010000002">
    <property type="protein sequence ID" value="MBC5580975.1"/>
    <property type="molecule type" value="Genomic_DNA"/>
</dbReference>
<sequence length="170" mass="18004">MLLSKPQRMARCAMIAALYTAVSLLLAPFSYGAVQVRVAEALTLLPVFTPDAVVGVTLGCLLTNLLGSSPIDAVFGTLATLAAALLTYALRRVRWRSLPLASALMPVLINALVVGAEITVFFMDAPFTLPALAFNMFTVGLGEVVSCMGLGLLLVRCVEKNRTLGEFLTA</sequence>